<protein>
    <submittedName>
        <fullName evidence="1">Uncharacterized protein</fullName>
    </submittedName>
</protein>
<reference evidence="2" key="1">
    <citation type="journal article" date="2023" name="G3 (Bethesda)">
        <title>Genome assembly and association tests identify interacting loci associated with vigor, precocity, and sex in interspecific pistachio rootstocks.</title>
        <authorList>
            <person name="Palmer W."/>
            <person name="Jacygrad E."/>
            <person name="Sagayaradj S."/>
            <person name="Cavanaugh K."/>
            <person name="Han R."/>
            <person name="Bertier L."/>
            <person name="Beede B."/>
            <person name="Kafkas S."/>
            <person name="Golino D."/>
            <person name="Preece J."/>
            <person name="Michelmore R."/>
        </authorList>
    </citation>
    <scope>NUCLEOTIDE SEQUENCE [LARGE SCALE GENOMIC DNA]</scope>
</reference>
<dbReference type="EMBL" id="CM047910">
    <property type="protein sequence ID" value="KAJ0074779.1"/>
    <property type="molecule type" value="Genomic_DNA"/>
</dbReference>
<gene>
    <name evidence="1" type="ORF">Patl1_34247</name>
</gene>
<accession>A0ACC0ZPS9</accession>
<evidence type="ECO:0000313" key="1">
    <source>
        <dbReference type="EMBL" id="KAJ0074779.1"/>
    </source>
</evidence>
<keyword evidence="2" id="KW-1185">Reference proteome</keyword>
<sequence>MTAIKRRYVRVVKETDSKSVGLCLRRSDKRVISSKLLTLLSLSPPKPLQKWLPLFTQTSLFFFLLQNPSQSSPNHPPSITFPYDAVHAATVDPLVKGRILSTEAIQAVQSLKRANKTNPQSPAYPSLSRLLKADLLAALRELLRQGECAVALHVFSAVQAEYPDQDLGLLADMISALGKKGMRDEIDRLIGELEEIDGGDEKGLVRVIKGVIGAGLKESTVRIYGVMKRSGVGSSWKVDEYVGKVLSRGLRGIWGG</sequence>
<organism evidence="1 2">
    <name type="scientific">Pistacia atlantica</name>
    <dbReference type="NCBI Taxonomy" id="434234"/>
    <lineage>
        <taxon>Eukaryota</taxon>
        <taxon>Viridiplantae</taxon>
        <taxon>Streptophyta</taxon>
        <taxon>Embryophyta</taxon>
        <taxon>Tracheophyta</taxon>
        <taxon>Spermatophyta</taxon>
        <taxon>Magnoliopsida</taxon>
        <taxon>eudicotyledons</taxon>
        <taxon>Gunneridae</taxon>
        <taxon>Pentapetalae</taxon>
        <taxon>rosids</taxon>
        <taxon>malvids</taxon>
        <taxon>Sapindales</taxon>
        <taxon>Anacardiaceae</taxon>
        <taxon>Pistacia</taxon>
    </lineage>
</organism>
<dbReference type="Proteomes" id="UP001164250">
    <property type="component" value="Chromosome 15"/>
</dbReference>
<proteinExistence type="predicted"/>
<comment type="caution">
    <text evidence="1">The sequence shown here is derived from an EMBL/GenBank/DDBJ whole genome shotgun (WGS) entry which is preliminary data.</text>
</comment>
<evidence type="ECO:0000313" key="2">
    <source>
        <dbReference type="Proteomes" id="UP001164250"/>
    </source>
</evidence>
<name>A0ACC0ZPS9_9ROSI</name>